<proteinExistence type="predicted"/>
<comment type="caution">
    <text evidence="2">The sequence shown here is derived from an EMBL/GenBank/DDBJ whole genome shotgun (WGS) entry which is preliminary data.</text>
</comment>
<protein>
    <submittedName>
        <fullName evidence="2">Uncharacterized protein</fullName>
    </submittedName>
</protein>
<evidence type="ECO:0000256" key="1">
    <source>
        <dbReference type="SAM" id="Coils"/>
    </source>
</evidence>
<evidence type="ECO:0000313" key="3">
    <source>
        <dbReference type="Proteomes" id="UP000194857"/>
    </source>
</evidence>
<dbReference type="RefSeq" id="WP_065085846.1">
    <property type="nucleotide sequence ID" value="NZ_NFFZ01000004.1"/>
</dbReference>
<dbReference type="AlphaFoldDB" id="A0A241XRD9"/>
<feature type="coiled-coil region" evidence="1">
    <location>
        <begin position="214"/>
        <end position="275"/>
    </location>
</feature>
<keyword evidence="1" id="KW-0175">Coiled coil</keyword>
<feature type="coiled-coil region" evidence="1">
    <location>
        <begin position="318"/>
        <end position="352"/>
    </location>
</feature>
<sequence length="442" mass="49089">MKASTVIQRVQDNTRKFESTFRASDRALTQATSDELKLEQQILDQLSKIAAIQLGDSNLLNHEVRTTLATRQSAIVHLQENLARVEAEIGQTISTHQALKNKSDDIEGEMLKALGADEAFRAAVNARDDAQLAATLGTPSYAEIKAEVEHKLPAFRSSKLFLYLERQRFGTQEYAGSKVSLFLDRWVAGRINYLRNKSNYDTLLALATANQQQMDDLISEVQARETEVAKQRQDAAERFKLVDLEKEIETKEQLIADLKEKANSIHQQLDQFSAKTDVYHRKAHDLMVGALQQKSISELVELCRKTENPADDAYAISARNLYEELRKVRDAIPKLREEREAQSRQYERAKDIERKLKTSSYNSSKYRYSDSLDLDSLLIGYMAGSLSSSSVTSKVESSASRIPDEDTFGGGGFSSGSSGFGGGGFSSSSSFGGGGFSTSDSF</sequence>
<evidence type="ECO:0000313" key="2">
    <source>
        <dbReference type="EMBL" id="OTI62977.1"/>
    </source>
</evidence>
<reference evidence="2 3" key="1">
    <citation type="submission" date="2017-05" db="EMBL/GenBank/DDBJ databases">
        <authorList>
            <person name="Song R."/>
            <person name="Chenine A.L."/>
            <person name="Ruprecht R.M."/>
        </authorList>
    </citation>
    <scope>NUCLEOTIDE SEQUENCE [LARGE SCALE GENOMIC DNA]</scope>
    <source>
        <strain evidence="2 3">S567_C10_BS</strain>
    </source>
</reference>
<organism evidence="2 3">
    <name type="scientific">Pseudomonas aeruginosa</name>
    <dbReference type="NCBI Taxonomy" id="287"/>
    <lineage>
        <taxon>Bacteria</taxon>
        <taxon>Pseudomonadati</taxon>
        <taxon>Pseudomonadota</taxon>
        <taxon>Gammaproteobacteria</taxon>
        <taxon>Pseudomonadales</taxon>
        <taxon>Pseudomonadaceae</taxon>
        <taxon>Pseudomonas</taxon>
    </lineage>
</organism>
<dbReference type="Proteomes" id="UP000194857">
    <property type="component" value="Unassembled WGS sequence"/>
</dbReference>
<accession>A0A241XRD9</accession>
<dbReference type="EMBL" id="NFFZ01000004">
    <property type="protein sequence ID" value="OTI62977.1"/>
    <property type="molecule type" value="Genomic_DNA"/>
</dbReference>
<name>A0A241XRD9_PSEAI</name>
<gene>
    <name evidence="2" type="ORF">CAZ10_09005</name>
</gene>